<keyword evidence="2 5" id="KW-0812">Transmembrane</keyword>
<sequence length="266" mass="28082">MGSPEVVREIRSGVATHLFAYDDGRLASGIGSMLPPAFLVLVLVLVVALLGNQILYTTVEEKETRISEILLVSITAKTLIRAKLAALAIVGLVQICVIAIPSLALLAVSDVGETFAGLELGPLVFDPTRMVLGIMILLGGLLLMTSALVTIGAMMPSAKDAAPFCSVVMIATIAPLYLVTSIIVDPLSPVASVMTYLPFFAAATALLRNAAGGLTWWEAVLVAVELFVLSALLLRFAIAAFQHGVIQYGKRVPITTTLRARARSRA</sequence>
<feature type="transmembrane region" description="Helical" evidence="5">
    <location>
        <begin position="219"/>
        <end position="241"/>
    </location>
</feature>
<reference evidence="8" key="1">
    <citation type="journal article" date="2019" name="Int. J. Syst. Evol. Microbiol.">
        <title>The Global Catalogue of Microorganisms (GCM) 10K type strain sequencing project: providing services to taxonomists for standard genome sequencing and annotation.</title>
        <authorList>
            <consortium name="The Broad Institute Genomics Platform"/>
            <consortium name="The Broad Institute Genome Sequencing Center for Infectious Disease"/>
            <person name="Wu L."/>
            <person name="Ma J."/>
        </authorList>
    </citation>
    <scope>NUCLEOTIDE SEQUENCE [LARGE SCALE GENOMIC DNA]</scope>
    <source>
        <strain evidence="8">NBRC 108728</strain>
    </source>
</reference>
<keyword evidence="3 5" id="KW-1133">Transmembrane helix</keyword>
<gene>
    <name evidence="7" type="ORF">GCM10025867_43960</name>
</gene>
<evidence type="ECO:0000313" key="8">
    <source>
        <dbReference type="Proteomes" id="UP001321486"/>
    </source>
</evidence>
<evidence type="ECO:0000256" key="4">
    <source>
        <dbReference type="ARBA" id="ARBA00023136"/>
    </source>
</evidence>
<dbReference type="Proteomes" id="UP001321486">
    <property type="component" value="Chromosome"/>
</dbReference>
<evidence type="ECO:0000256" key="2">
    <source>
        <dbReference type="ARBA" id="ARBA00022692"/>
    </source>
</evidence>
<name>A0ABN6Y898_9MICO</name>
<feature type="transmembrane region" description="Helical" evidence="5">
    <location>
        <begin position="161"/>
        <end position="184"/>
    </location>
</feature>
<evidence type="ECO:0000313" key="7">
    <source>
        <dbReference type="EMBL" id="BDZ52155.1"/>
    </source>
</evidence>
<feature type="transmembrane region" description="Helical" evidence="5">
    <location>
        <begin position="37"/>
        <end position="56"/>
    </location>
</feature>
<protein>
    <recommendedName>
        <fullName evidence="6">ABC-2 type transporter transmembrane domain-containing protein</fullName>
    </recommendedName>
</protein>
<evidence type="ECO:0000259" key="6">
    <source>
        <dbReference type="Pfam" id="PF12698"/>
    </source>
</evidence>
<keyword evidence="8" id="KW-1185">Reference proteome</keyword>
<evidence type="ECO:0000256" key="5">
    <source>
        <dbReference type="SAM" id="Phobius"/>
    </source>
</evidence>
<comment type="subcellular location">
    <subcellularLocation>
        <location evidence="1">Membrane</location>
        <topology evidence="1">Multi-pass membrane protein</topology>
    </subcellularLocation>
</comment>
<dbReference type="EMBL" id="AP027732">
    <property type="protein sequence ID" value="BDZ52155.1"/>
    <property type="molecule type" value="Genomic_DNA"/>
</dbReference>
<accession>A0ABN6Y898</accession>
<dbReference type="InterPro" id="IPR013525">
    <property type="entry name" value="ABC2_TM"/>
</dbReference>
<feature type="transmembrane region" description="Helical" evidence="5">
    <location>
        <begin position="128"/>
        <end position="149"/>
    </location>
</feature>
<feature type="domain" description="ABC-2 type transporter transmembrane" evidence="6">
    <location>
        <begin position="38"/>
        <end position="237"/>
    </location>
</feature>
<evidence type="ECO:0000256" key="1">
    <source>
        <dbReference type="ARBA" id="ARBA00004141"/>
    </source>
</evidence>
<feature type="transmembrane region" description="Helical" evidence="5">
    <location>
        <begin position="84"/>
        <end position="108"/>
    </location>
</feature>
<dbReference type="Pfam" id="PF12698">
    <property type="entry name" value="ABC2_membrane_3"/>
    <property type="match status" value="1"/>
</dbReference>
<proteinExistence type="predicted"/>
<evidence type="ECO:0000256" key="3">
    <source>
        <dbReference type="ARBA" id="ARBA00022989"/>
    </source>
</evidence>
<keyword evidence="4 5" id="KW-0472">Membrane</keyword>
<organism evidence="7 8">
    <name type="scientific">Frondihabitans sucicola</name>
    <dbReference type="NCBI Taxonomy" id="1268041"/>
    <lineage>
        <taxon>Bacteria</taxon>
        <taxon>Bacillati</taxon>
        <taxon>Actinomycetota</taxon>
        <taxon>Actinomycetes</taxon>
        <taxon>Micrococcales</taxon>
        <taxon>Microbacteriaceae</taxon>
        <taxon>Frondihabitans</taxon>
    </lineage>
</organism>